<dbReference type="STRING" id="1993.SAMN04489713_108213"/>
<evidence type="ECO:0000256" key="1">
    <source>
        <dbReference type="ARBA" id="ARBA00023002"/>
    </source>
</evidence>
<dbReference type="PANTHER" id="PTHR43244">
    <property type="match status" value="1"/>
</dbReference>
<dbReference type="NCBIfam" id="TIGR03557">
    <property type="entry name" value="F420_G6P_family"/>
    <property type="match status" value="1"/>
</dbReference>
<dbReference type="Gene3D" id="3.20.20.30">
    <property type="entry name" value="Luciferase-like domain"/>
    <property type="match status" value="1"/>
</dbReference>
<dbReference type="CDD" id="cd01097">
    <property type="entry name" value="Tetrahydromethanopterin_reductase"/>
    <property type="match status" value="1"/>
</dbReference>
<sequence length="322" mass="35609">MEFGYTLLCEQTPPKQLVADLVEAEEAGFAYSVISDHYFPWLEDQGHSAYAWSVLGALAQATHRIPLMTFVTCPIMRYHPAVVAQKAATMGVLSDGRFTLGLGAGENLNEHVVGRGWPSVDVRHEMFAEAVEIIRALFTGDYVNYRGRHFTVDSAKLYDLPDEPVRIGMAAYGPRAGRLAARHADLLISDQPVEGTVGVFHAEGGAGKPVYGQIPVSYGRDRDECKERAHRIWRFSVPAWKVMAELPGPVNFEAAAKTVRPEDVAESVPCGDDVDDYLEAVRQWADAGFTHISFCQSGADHQKDFRTWAEADLLPALRERFG</sequence>
<organism evidence="3 4">
    <name type="scientific">Actinomadura madurae</name>
    <dbReference type="NCBI Taxonomy" id="1993"/>
    <lineage>
        <taxon>Bacteria</taxon>
        <taxon>Bacillati</taxon>
        <taxon>Actinomycetota</taxon>
        <taxon>Actinomycetes</taxon>
        <taxon>Streptosporangiales</taxon>
        <taxon>Thermomonosporaceae</taxon>
        <taxon>Actinomadura</taxon>
    </lineage>
</organism>
<evidence type="ECO:0000313" key="3">
    <source>
        <dbReference type="EMBL" id="SFO66281.1"/>
    </source>
</evidence>
<dbReference type="Pfam" id="PF00296">
    <property type="entry name" value="Bac_luciferase"/>
    <property type="match status" value="1"/>
</dbReference>
<evidence type="ECO:0000313" key="4">
    <source>
        <dbReference type="Proteomes" id="UP000183413"/>
    </source>
</evidence>
<dbReference type="eggNOG" id="COG2141">
    <property type="taxonomic scope" value="Bacteria"/>
</dbReference>
<proteinExistence type="predicted"/>
<dbReference type="EMBL" id="FOVH01000008">
    <property type="protein sequence ID" value="SFO66281.1"/>
    <property type="molecule type" value="Genomic_DNA"/>
</dbReference>
<dbReference type="AlphaFoldDB" id="A0A1I5J1N6"/>
<evidence type="ECO:0000259" key="2">
    <source>
        <dbReference type="Pfam" id="PF00296"/>
    </source>
</evidence>
<dbReference type="PANTHER" id="PTHR43244:SF1">
    <property type="entry name" value="5,10-METHYLENETETRAHYDROMETHANOPTERIN REDUCTASE"/>
    <property type="match status" value="1"/>
</dbReference>
<keyword evidence="4" id="KW-1185">Reference proteome</keyword>
<dbReference type="InterPro" id="IPR019945">
    <property type="entry name" value="F420_G6P_DH-rel"/>
</dbReference>
<dbReference type="Proteomes" id="UP000183413">
    <property type="component" value="Unassembled WGS sequence"/>
</dbReference>
<dbReference type="RefSeq" id="WP_075022170.1">
    <property type="nucleotide sequence ID" value="NZ_FOVH01000008.1"/>
</dbReference>
<reference evidence="3 4" key="1">
    <citation type="submission" date="2016-10" db="EMBL/GenBank/DDBJ databases">
        <authorList>
            <person name="de Groot N.N."/>
        </authorList>
    </citation>
    <scope>NUCLEOTIDE SEQUENCE [LARGE SCALE GENOMIC DNA]</scope>
    <source>
        <strain evidence="3 4">DSM 43067</strain>
    </source>
</reference>
<protein>
    <submittedName>
        <fullName evidence="3">F420-dependent oxidoreductase, G6PDH family</fullName>
    </submittedName>
</protein>
<gene>
    <name evidence="3" type="ORF">SAMN04489713_108213</name>
</gene>
<feature type="domain" description="Luciferase-like" evidence="2">
    <location>
        <begin position="1"/>
        <end position="291"/>
    </location>
</feature>
<name>A0A1I5J1N6_9ACTN</name>
<dbReference type="InterPro" id="IPR050564">
    <property type="entry name" value="F420-G6PD/mer"/>
</dbReference>
<dbReference type="GO" id="GO:0016705">
    <property type="term" value="F:oxidoreductase activity, acting on paired donors, with incorporation or reduction of molecular oxygen"/>
    <property type="evidence" value="ECO:0007669"/>
    <property type="project" value="InterPro"/>
</dbReference>
<dbReference type="InterPro" id="IPR011251">
    <property type="entry name" value="Luciferase-like_dom"/>
</dbReference>
<dbReference type="SUPFAM" id="SSF51679">
    <property type="entry name" value="Bacterial luciferase-like"/>
    <property type="match status" value="1"/>
</dbReference>
<keyword evidence="1" id="KW-0560">Oxidoreductase</keyword>
<dbReference type="InterPro" id="IPR036661">
    <property type="entry name" value="Luciferase-like_sf"/>
</dbReference>
<dbReference type="InParanoid" id="A0A1I5J1N6"/>
<accession>A0A1I5J1N6</accession>